<dbReference type="EMBL" id="CP092332">
    <property type="protein sequence ID" value="WGK94874.1"/>
    <property type="molecule type" value="Genomic_DNA"/>
</dbReference>
<gene>
    <name evidence="1" type="ORF">MG292_01215</name>
</gene>
<evidence type="ECO:0000313" key="1">
    <source>
        <dbReference type="EMBL" id="WGK94874.1"/>
    </source>
</evidence>
<proteinExistence type="predicted"/>
<protein>
    <submittedName>
        <fullName evidence="1">DUF4279 domain-containing protein</fullName>
    </submittedName>
</protein>
<keyword evidence="2" id="KW-1185">Reference proteome</keyword>
<dbReference type="Proteomes" id="UP001232117">
    <property type="component" value="Chromosome"/>
</dbReference>
<name>A0ABY8N6L1_9FLAO</name>
<sequence length="101" mass="11783">MLVIKINSPKSVYNKISRILGLIPTSELIDWEYEIVDNSVRKVFEILNNKIVLLNDIGIKNEDVTIWLYYEYEGQCNIEFSANDLLQLSKLNINLCISCWQ</sequence>
<dbReference type="RefSeq" id="WP_264534509.1">
    <property type="nucleotide sequence ID" value="NZ_CP092332.1"/>
</dbReference>
<accession>A0ABY8N6L1</accession>
<evidence type="ECO:0000313" key="2">
    <source>
        <dbReference type="Proteomes" id="UP001232117"/>
    </source>
</evidence>
<reference evidence="1 2" key="1">
    <citation type="submission" date="2023-06" db="EMBL/GenBank/DDBJ databases">
        <title>Complete Genome Sequence of Flavobacterium keumense K3R-10.</title>
        <authorList>
            <person name="Jeong H."/>
            <person name="Jhang S.Y."/>
            <person name="Kim J.N."/>
        </authorList>
    </citation>
    <scope>NUCLEOTIDE SEQUENCE [LARGE SCALE GENOMIC DNA]</scope>
    <source>
        <strain evidence="1 2">K3R-10</strain>
    </source>
</reference>
<organism evidence="1 2">
    <name type="scientific">Flavobacterium keumense</name>
    <dbReference type="NCBI Taxonomy" id="1306518"/>
    <lineage>
        <taxon>Bacteria</taxon>
        <taxon>Pseudomonadati</taxon>
        <taxon>Bacteroidota</taxon>
        <taxon>Flavobacteriia</taxon>
        <taxon>Flavobacteriales</taxon>
        <taxon>Flavobacteriaceae</taxon>
        <taxon>Flavobacterium</taxon>
    </lineage>
</organism>